<feature type="region of interest" description="Disordered" evidence="1">
    <location>
        <begin position="202"/>
        <end position="262"/>
    </location>
</feature>
<protein>
    <recommendedName>
        <fullName evidence="4">Heparin-binding hemagglutinin</fullName>
    </recommendedName>
</protein>
<gene>
    <name evidence="2" type="ORF">HT102_05620</name>
</gene>
<sequence length="262" mass="27063">MTKTITTVKTPLFAAVGAGDFAAESLGGIVKDARRAAGSKASDVQARIDRARGRVLALQDQVPTELAGLRGRVGSTELRKQADAYLQSARTAYGTLAQRGESRVERLREQALAEERVVGAVTVVARRATEVRALVNRFGTKASDATTRAASAAGVLADETKETLASVPEVVADEAAEARESAESAAEGVVAKVQDVVADAEAKVAEAETEAKAAEAAESEDAATPKAAPRRRRATSKPAGTSATRARKPRASAAGSKAPSAE</sequence>
<name>A0A927JB82_9ACTN</name>
<evidence type="ECO:0000313" key="2">
    <source>
        <dbReference type="EMBL" id="MBD8505960.1"/>
    </source>
</evidence>
<feature type="compositionally biased region" description="Basic and acidic residues" evidence="1">
    <location>
        <begin position="202"/>
        <end position="215"/>
    </location>
</feature>
<dbReference type="RefSeq" id="WP_192038393.1">
    <property type="nucleotide sequence ID" value="NZ_JACYWE010000002.1"/>
</dbReference>
<evidence type="ECO:0000256" key="1">
    <source>
        <dbReference type="SAM" id="MobiDB-lite"/>
    </source>
</evidence>
<dbReference type="AlphaFoldDB" id="A0A927JB82"/>
<dbReference type="Proteomes" id="UP000642993">
    <property type="component" value="Unassembled WGS sequence"/>
</dbReference>
<evidence type="ECO:0008006" key="4">
    <source>
        <dbReference type="Google" id="ProtNLM"/>
    </source>
</evidence>
<keyword evidence="3" id="KW-1185">Reference proteome</keyword>
<organism evidence="2 3">
    <name type="scientific">Lolliginicoccus lacisalsi</name>
    <dbReference type="NCBI Taxonomy" id="2742202"/>
    <lineage>
        <taxon>Bacteria</taxon>
        <taxon>Bacillati</taxon>
        <taxon>Actinomycetota</taxon>
        <taxon>Actinomycetes</taxon>
        <taxon>Mycobacteriales</taxon>
        <taxon>Hoyosellaceae</taxon>
        <taxon>Lolliginicoccus</taxon>
    </lineage>
</organism>
<comment type="caution">
    <text evidence="2">The sequence shown here is derived from an EMBL/GenBank/DDBJ whole genome shotgun (WGS) entry which is preliminary data.</text>
</comment>
<evidence type="ECO:0000313" key="3">
    <source>
        <dbReference type="Proteomes" id="UP000642993"/>
    </source>
</evidence>
<dbReference type="EMBL" id="JACYWE010000002">
    <property type="protein sequence ID" value="MBD8505960.1"/>
    <property type="molecule type" value="Genomic_DNA"/>
</dbReference>
<proteinExistence type="predicted"/>
<reference evidence="2" key="1">
    <citation type="submission" date="2020-09" db="EMBL/GenBank/DDBJ databases">
        <title>Hoyosella lacisalsi sp. nov., a halotolerant actinobacterium isolated from soil of Lake Gudzhirganskoe.</title>
        <authorList>
            <person name="Yang Q."/>
            <person name="Guo P.Y."/>
            <person name="Liu S.W."/>
            <person name="Li F.N."/>
            <person name="Sun C.H."/>
        </authorList>
    </citation>
    <scope>NUCLEOTIDE SEQUENCE</scope>
    <source>
        <strain evidence="2">G463</strain>
    </source>
</reference>
<accession>A0A927JB82</accession>